<evidence type="ECO:0000256" key="4">
    <source>
        <dbReference type="ARBA" id="ARBA00022824"/>
    </source>
</evidence>
<keyword evidence="3 9" id="KW-0812">Transmembrane</keyword>
<feature type="compositionally biased region" description="Basic and acidic residues" evidence="8">
    <location>
        <begin position="899"/>
        <end position="911"/>
    </location>
</feature>
<feature type="compositionally biased region" description="Basic and acidic residues" evidence="8">
    <location>
        <begin position="986"/>
        <end position="998"/>
    </location>
</feature>
<feature type="region of interest" description="Disordered" evidence="8">
    <location>
        <begin position="340"/>
        <end position="409"/>
    </location>
</feature>
<name>A0AA38I804_9CUCU</name>
<evidence type="ECO:0000256" key="8">
    <source>
        <dbReference type="SAM" id="MobiDB-lite"/>
    </source>
</evidence>
<evidence type="ECO:0000259" key="10">
    <source>
        <dbReference type="Pfam" id="PF15361"/>
    </source>
</evidence>
<dbReference type="InterPro" id="IPR026160">
    <property type="entry name" value="Ric3"/>
</dbReference>
<keyword evidence="5 9" id="KW-1133">Transmembrane helix</keyword>
<feature type="coiled-coil region" evidence="7">
    <location>
        <begin position="722"/>
        <end position="776"/>
    </location>
</feature>
<evidence type="ECO:0000256" key="5">
    <source>
        <dbReference type="ARBA" id="ARBA00022989"/>
    </source>
</evidence>
<evidence type="ECO:0000256" key="3">
    <source>
        <dbReference type="ARBA" id="ARBA00022692"/>
    </source>
</evidence>
<dbReference type="Proteomes" id="UP001168821">
    <property type="component" value="Unassembled WGS sequence"/>
</dbReference>
<dbReference type="Pfam" id="PF15361">
    <property type="entry name" value="RIC3"/>
    <property type="match status" value="1"/>
</dbReference>
<feature type="compositionally biased region" description="Acidic residues" evidence="8">
    <location>
        <begin position="921"/>
        <end position="968"/>
    </location>
</feature>
<feature type="compositionally biased region" description="Acidic residues" evidence="8">
    <location>
        <begin position="1035"/>
        <end position="1048"/>
    </location>
</feature>
<organism evidence="11 12">
    <name type="scientific">Zophobas morio</name>
    <dbReference type="NCBI Taxonomy" id="2755281"/>
    <lineage>
        <taxon>Eukaryota</taxon>
        <taxon>Metazoa</taxon>
        <taxon>Ecdysozoa</taxon>
        <taxon>Arthropoda</taxon>
        <taxon>Hexapoda</taxon>
        <taxon>Insecta</taxon>
        <taxon>Pterygota</taxon>
        <taxon>Neoptera</taxon>
        <taxon>Endopterygota</taxon>
        <taxon>Coleoptera</taxon>
        <taxon>Polyphaga</taxon>
        <taxon>Cucujiformia</taxon>
        <taxon>Tenebrionidae</taxon>
        <taxon>Zophobas</taxon>
    </lineage>
</organism>
<feature type="region of interest" description="Disordered" evidence="8">
    <location>
        <begin position="893"/>
        <end position="1014"/>
    </location>
</feature>
<feature type="region of interest" description="Disordered" evidence="8">
    <location>
        <begin position="1035"/>
        <end position="1061"/>
    </location>
</feature>
<dbReference type="PANTHER" id="PTHR21723">
    <property type="entry name" value="RESISTANCE TO INHIBITORS OF CHOLINESTERASE PROTEIN 3 RIC3"/>
    <property type="match status" value="1"/>
</dbReference>
<feature type="region of interest" description="Disordered" evidence="8">
    <location>
        <begin position="813"/>
        <end position="878"/>
    </location>
</feature>
<dbReference type="AlphaFoldDB" id="A0AA38I804"/>
<dbReference type="GO" id="GO:0043005">
    <property type="term" value="C:neuron projection"/>
    <property type="evidence" value="ECO:0007669"/>
    <property type="project" value="TreeGrafter"/>
</dbReference>
<feature type="transmembrane region" description="Helical" evidence="9">
    <location>
        <begin position="28"/>
        <end position="47"/>
    </location>
</feature>
<dbReference type="GO" id="GO:0007271">
    <property type="term" value="P:synaptic transmission, cholinergic"/>
    <property type="evidence" value="ECO:0007669"/>
    <property type="project" value="TreeGrafter"/>
</dbReference>
<comment type="similarity">
    <text evidence="2">Belongs to the ric-3 family.</text>
</comment>
<dbReference type="GO" id="GO:0043025">
    <property type="term" value="C:neuronal cell body"/>
    <property type="evidence" value="ECO:0007669"/>
    <property type="project" value="TreeGrafter"/>
</dbReference>
<gene>
    <name evidence="11" type="ORF">Zmor_021546</name>
</gene>
<accession>A0AA38I804</accession>
<feature type="region of interest" description="Disordered" evidence="8">
    <location>
        <begin position="653"/>
        <end position="672"/>
    </location>
</feature>
<comment type="subcellular location">
    <subcellularLocation>
        <location evidence="1">Endoplasmic reticulum membrane</location>
    </subcellularLocation>
</comment>
<feature type="compositionally biased region" description="Basic and acidic residues" evidence="8">
    <location>
        <begin position="816"/>
        <end position="838"/>
    </location>
</feature>
<dbReference type="InterPro" id="IPR032763">
    <property type="entry name" value="RIC3_N"/>
</dbReference>
<dbReference type="GO" id="GO:0045202">
    <property type="term" value="C:synapse"/>
    <property type="evidence" value="ECO:0007669"/>
    <property type="project" value="GOC"/>
</dbReference>
<keyword evidence="6 9" id="KW-0472">Membrane</keyword>
<evidence type="ECO:0000256" key="6">
    <source>
        <dbReference type="ARBA" id="ARBA00023136"/>
    </source>
</evidence>
<keyword evidence="12" id="KW-1185">Reference proteome</keyword>
<evidence type="ECO:0000313" key="11">
    <source>
        <dbReference type="EMBL" id="KAJ3649826.1"/>
    </source>
</evidence>
<feature type="domain" description="Resistance to inhibitors of cholinesterase protein 3 N-terminal" evidence="10">
    <location>
        <begin position="204"/>
        <end position="279"/>
    </location>
</feature>
<dbReference type="PANTHER" id="PTHR21723:SF3">
    <property type="entry name" value="PROTEIN RIC-3"/>
    <property type="match status" value="1"/>
</dbReference>
<evidence type="ECO:0000313" key="12">
    <source>
        <dbReference type="Proteomes" id="UP001168821"/>
    </source>
</evidence>
<protein>
    <recommendedName>
        <fullName evidence="10">Resistance to inhibitors of cholinesterase protein 3 N-terminal domain-containing protein</fullName>
    </recommendedName>
</protein>
<sequence length="1061" mass="117670">MTERLRSASTVGYQCPKMENDLSPRKTMLVLVIVVGCFAVLWPKVFYPMLVGSANQHIKPSPIDKTTGCCDVISETDVNTIKIMTELCGTIINSTEDKPLSGKEIVQRCRQEVLDTCGIDISVVLQEQVRLGQTVKQILDEIRSLNGSLCLKYNYGLAPWRLGVPHRVTVKAASGASNIRQERPMHLRSELVHPAFRERGRAIPQPQVASPARPPPRVVEGRPGPIPGMRPTIGGAGHVVPPSKQGTSSMSVIMPIYTIGIVIFFTYTLMKILFKKQPDNVGGTLYPQVDPDPHFRKEVFESESSRLGPRLTRENIASKLVVNAMSALLDEVDQEIEARRKSSEVASQDLVNGTLSNGDAVKPQDEEQPTVKVLGMETTASCEGGKKWSRPESPVLPTSPPPPPAEPVPPPQEIYLEGALPAQSHLLVADSAIEPEPATGEDPAVVLSGKMTLSVISLDSENGVEETIDGAEDVTAEKETTNNLEAQVSTIQPVKETPAVEEPQEQEVIEEIPTDDGDNKNLVKLEDTTEEQTVPTSIQESTIKLVHDLLTEEDVSLPLQTEETSFNIEEETEKLLANLGDDSTQSSILEKDIEEFLQKIKEQSDFQAPTITLESEDVPHTLEVESLEKEVDDLIQEAIESVQQREVESEILPNLSESTNEINDDVNETKTENVPETSVMFLQIESDALEVEKEKSPKFDLKQEISNEIEKLIQEVKDLPIIEQKVQEKEETKKTVDQIEKEPNLDAEKLKVAEETQALSNKVEEISQRIEEITSRIGDTSSQAESQIIEAEKPVLKKDVEVVAEAPKSPILDIPKQPEIETRPLEEKVEPTTTKVEENVSSTNDDVQEVAIETSNENTEVATPKVEENLSSNREITTRVDVEPKVEKVEVEAVAAAKQRNDDTDESKVSKTGENVSVSNESEDEELGSDEELVEEIEEIVYEEESGDEEEEEIEIEVEEEEESEEEIPNERNTTRTESSSAPRVNGERSEDLVEESKYTTVSGATAAENEISDEDLIDNEEVEEEEEEIIEVEEEVEEEEYVNEEGNDVNHVSGESEPEL</sequence>
<dbReference type="EMBL" id="JALNTZ010000006">
    <property type="protein sequence ID" value="KAJ3649826.1"/>
    <property type="molecule type" value="Genomic_DNA"/>
</dbReference>
<keyword evidence="4" id="KW-0256">Endoplasmic reticulum</keyword>
<evidence type="ECO:0000256" key="1">
    <source>
        <dbReference type="ARBA" id="ARBA00004586"/>
    </source>
</evidence>
<feature type="compositionally biased region" description="Pro residues" evidence="8">
    <location>
        <begin position="397"/>
        <end position="409"/>
    </location>
</feature>
<evidence type="ECO:0000256" key="7">
    <source>
        <dbReference type="SAM" id="Coils"/>
    </source>
</evidence>
<dbReference type="GO" id="GO:0034394">
    <property type="term" value="P:protein localization to cell surface"/>
    <property type="evidence" value="ECO:0007669"/>
    <property type="project" value="TreeGrafter"/>
</dbReference>
<keyword evidence="7" id="KW-0175">Coiled coil</keyword>
<comment type="caution">
    <text evidence="11">The sequence shown here is derived from an EMBL/GenBank/DDBJ whole genome shotgun (WGS) entry which is preliminary data.</text>
</comment>
<evidence type="ECO:0000256" key="2">
    <source>
        <dbReference type="ARBA" id="ARBA00008538"/>
    </source>
</evidence>
<proteinExistence type="inferred from homology"/>
<reference evidence="11" key="1">
    <citation type="journal article" date="2023" name="G3 (Bethesda)">
        <title>Whole genome assemblies of Zophobas morio and Tenebrio molitor.</title>
        <authorList>
            <person name="Kaur S."/>
            <person name="Stinson S.A."/>
            <person name="diCenzo G.C."/>
        </authorList>
    </citation>
    <scope>NUCLEOTIDE SEQUENCE</scope>
    <source>
        <strain evidence="11">QUZm001</strain>
    </source>
</reference>
<evidence type="ECO:0000256" key="9">
    <source>
        <dbReference type="SAM" id="Phobius"/>
    </source>
</evidence>
<dbReference type="GO" id="GO:0005789">
    <property type="term" value="C:endoplasmic reticulum membrane"/>
    <property type="evidence" value="ECO:0007669"/>
    <property type="project" value="UniProtKB-SubCell"/>
</dbReference>
<feature type="compositionally biased region" description="Polar residues" evidence="8">
    <location>
        <begin position="344"/>
        <end position="357"/>
    </location>
</feature>